<dbReference type="Proteomes" id="UP000650466">
    <property type="component" value="Unassembled WGS sequence"/>
</dbReference>
<name>A0A926KWD8_9BACL</name>
<dbReference type="PANTHER" id="PTHR43798">
    <property type="entry name" value="MONOACYLGLYCEROL LIPASE"/>
    <property type="match status" value="1"/>
</dbReference>
<dbReference type="GO" id="GO:0016787">
    <property type="term" value="F:hydrolase activity"/>
    <property type="evidence" value="ECO:0007669"/>
    <property type="project" value="UniProtKB-KW"/>
</dbReference>
<dbReference type="Pfam" id="PF00561">
    <property type="entry name" value="Abhydrolase_1"/>
    <property type="match status" value="1"/>
</dbReference>
<accession>A0A926KWD8</accession>
<evidence type="ECO:0000313" key="4">
    <source>
        <dbReference type="Proteomes" id="UP000650466"/>
    </source>
</evidence>
<dbReference type="SUPFAM" id="SSF53474">
    <property type="entry name" value="alpha/beta-Hydrolases"/>
    <property type="match status" value="1"/>
</dbReference>
<evidence type="ECO:0000256" key="1">
    <source>
        <dbReference type="ARBA" id="ARBA00022801"/>
    </source>
</evidence>
<organism evidence="3 4">
    <name type="scientific">Paenibacillus sedimenti</name>
    <dbReference type="NCBI Taxonomy" id="2770274"/>
    <lineage>
        <taxon>Bacteria</taxon>
        <taxon>Bacillati</taxon>
        <taxon>Bacillota</taxon>
        <taxon>Bacilli</taxon>
        <taxon>Bacillales</taxon>
        <taxon>Paenibacillaceae</taxon>
        <taxon>Paenibacillus</taxon>
    </lineage>
</organism>
<reference evidence="3" key="1">
    <citation type="submission" date="2020-09" db="EMBL/GenBank/DDBJ databases">
        <title>Draft Genome Sequence of Paenibacillus sp. WST5.</title>
        <authorList>
            <person name="Bao Z."/>
        </authorList>
    </citation>
    <scope>NUCLEOTIDE SEQUENCE</scope>
    <source>
        <strain evidence="3">WST5</strain>
    </source>
</reference>
<dbReference type="PANTHER" id="PTHR43798:SF31">
    <property type="entry name" value="AB HYDROLASE SUPERFAMILY PROTEIN YCLE"/>
    <property type="match status" value="1"/>
</dbReference>
<keyword evidence="4" id="KW-1185">Reference proteome</keyword>
<dbReference type="EMBL" id="JACVVD010000019">
    <property type="protein sequence ID" value="MBD0384391.1"/>
    <property type="molecule type" value="Genomic_DNA"/>
</dbReference>
<dbReference type="InterPro" id="IPR050266">
    <property type="entry name" value="AB_hydrolase_sf"/>
</dbReference>
<feature type="domain" description="AB hydrolase-1" evidence="2">
    <location>
        <begin position="21"/>
        <end position="145"/>
    </location>
</feature>
<dbReference type="RefSeq" id="WP_188178168.1">
    <property type="nucleotide sequence ID" value="NZ_JACVVD010000019.1"/>
</dbReference>
<protein>
    <submittedName>
        <fullName evidence="3">Alpha/beta hydrolase</fullName>
    </submittedName>
</protein>
<evidence type="ECO:0000313" key="3">
    <source>
        <dbReference type="EMBL" id="MBD0384391.1"/>
    </source>
</evidence>
<keyword evidence="1 3" id="KW-0378">Hydrolase</keyword>
<gene>
    <name evidence="3" type="ORF">ICC18_30580</name>
</gene>
<dbReference type="InterPro" id="IPR029058">
    <property type="entry name" value="AB_hydrolase_fold"/>
</dbReference>
<sequence>MPYMEVARGVKLYYEDWGAGPVVIFVHGWTMSHKFWSYQTLNLPPGMRTIAYDLRGHGMSDKPFSSYSYQEYAYDLLHLILGLNLRNVTLVGWSMGAPICLEYLRLFGPERIAGFVSVGGAIPKYVKSPDWPYGLPPNTIQTWFDDLHRRRPEWQEELFNRIFVNPIVGSATKRWIWTIGMQASFPAAVGSLIALRNTDFRAFIPYIRIPFALFQGAKDDITLPEATQWIHAHNPRSKLIMFEESGHTPCIEEIDKFNAELTKFVFSLTT</sequence>
<dbReference type="AlphaFoldDB" id="A0A926KWD8"/>
<evidence type="ECO:0000259" key="2">
    <source>
        <dbReference type="Pfam" id="PF00561"/>
    </source>
</evidence>
<dbReference type="Gene3D" id="3.40.50.1820">
    <property type="entry name" value="alpha/beta hydrolase"/>
    <property type="match status" value="1"/>
</dbReference>
<proteinExistence type="predicted"/>
<comment type="caution">
    <text evidence="3">The sequence shown here is derived from an EMBL/GenBank/DDBJ whole genome shotgun (WGS) entry which is preliminary data.</text>
</comment>
<dbReference type="InterPro" id="IPR000073">
    <property type="entry name" value="AB_hydrolase_1"/>
</dbReference>
<dbReference type="GO" id="GO:0016020">
    <property type="term" value="C:membrane"/>
    <property type="evidence" value="ECO:0007669"/>
    <property type="project" value="TreeGrafter"/>
</dbReference>